<proteinExistence type="predicted"/>
<dbReference type="PANTHER" id="PTHR37030:SF1">
    <property type="entry name" value="NUCLEOTIDYLTRANSFERASE"/>
    <property type="match status" value="1"/>
</dbReference>
<dbReference type="InterPro" id="IPR043519">
    <property type="entry name" value="NT_sf"/>
</dbReference>
<accession>A0A3R9WXY6</accession>
<dbReference type="InterPro" id="IPR002934">
    <property type="entry name" value="Polymerase_NTP_transf_dom"/>
</dbReference>
<dbReference type="Gene3D" id="3.30.460.10">
    <property type="entry name" value="Beta Polymerase, domain 2"/>
    <property type="match status" value="1"/>
</dbReference>
<dbReference type="GO" id="GO:0016779">
    <property type="term" value="F:nucleotidyltransferase activity"/>
    <property type="evidence" value="ECO:0007669"/>
    <property type="project" value="InterPro"/>
</dbReference>
<keyword evidence="2" id="KW-0808">Transferase</keyword>
<sequence length="99" mass="11346">MVREWEVYVERIAKAAKELMPAEIYVFGSVVKGEATGGSDVDILIKSSNLPKSNLERAGIKVRIEEMVGLPTYHPFEIHLADDEMEWYSRIKELKRIHS</sequence>
<organism evidence="2 3">
    <name type="scientific">Candidatus Korarchaeum cryptofilum</name>
    <dbReference type="NCBI Taxonomy" id="498846"/>
    <lineage>
        <taxon>Archaea</taxon>
        <taxon>Thermoproteota</taxon>
        <taxon>Candidatus Korarchaeia</taxon>
        <taxon>Candidatus Korarchaeales</taxon>
        <taxon>Candidatus Korarchaeaceae</taxon>
        <taxon>Candidatus Korarchaeum</taxon>
    </lineage>
</organism>
<protein>
    <submittedName>
        <fullName evidence="2">Nucleotidyltransferase domain-containing protein</fullName>
    </submittedName>
</protein>
<evidence type="ECO:0000259" key="1">
    <source>
        <dbReference type="Pfam" id="PF01909"/>
    </source>
</evidence>
<evidence type="ECO:0000313" key="3">
    <source>
        <dbReference type="Proteomes" id="UP000278149"/>
    </source>
</evidence>
<dbReference type="SUPFAM" id="SSF81301">
    <property type="entry name" value="Nucleotidyltransferase"/>
    <property type="match status" value="1"/>
</dbReference>
<reference evidence="2 3" key="1">
    <citation type="submission" date="2018-10" db="EMBL/GenBank/DDBJ databases">
        <title>Co-occurring genomic capacity for anaerobic methane metabolism and dissimilatory sulfite reduction discovered in the Korarchaeota.</title>
        <authorList>
            <person name="Mckay L.J."/>
            <person name="Dlakic M."/>
            <person name="Fields M.W."/>
            <person name="Delmont T.O."/>
            <person name="Eren A.M."/>
            <person name="Jay Z.J."/>
            <person name="Klingelsmith K.B."/>
            <person name="Rusch D.B."/>
            <person name="Inskeep W.P."/>
        </authorList>
    </citation>
    <scope>NUCLEOTIDE SEQUENCE [LARGE SCALE GENOMIC DNA]</scope>
    <source>
        <strain evidence="2 3">WS</strain>
    </source>
</reference>
<comment type="caution">
    <text evidence="2">The sequence shown here is derived from an EMBL/GenBank/DDBJ whole genome shotgun (WGS) entry which is preliminary data.</text>
</comment>
<dbReference type="AlphaFoldDB" id="A0A3R9WXY6"/>
<name>A0A3R9WXY6_9CREN</name>
<evidence type="ECO:0000313" key="2">
    <source>
        <dbReference type="EMBL" id="RSN68146.1"/>
    </source>
</evidence>
<gene>
    <name evidence="2" type="ORF">D9Q81_06725</name>
</gene>
<dbReference type="Proteomes" id="UP000278149">
    <property type="component" value="Unassembled WGS sequence"/>
</dbReference>
<dbReference type="EMBL" id="RCOR01000036">
    <property type="protein sequence ID" value="RSN68146.1"/>
    <property type="molecule type" value="Genomic_DNA"/>
</dbReference>
<dbReference type="Pfam" id="PF01909">
    <property type="entry name" value="NTP_transf_2"/>
    <property type="match status" value="1"/>
</dbReference>
<dbReference type="PANTHER" id="PTHR37030">
    <property type="entry name" value="NUCLEOTIDYLTRANSFERASE"/>
    <property type="match status" value="1"/>
</dbReference>
<feature type="domain" description="Polymerase nucleotidyl transferase" evidence="1">
    <location>
        <begin position="10"/>
        <end position="71"/>
    </location>
</feature>
<dbReference type="CDD" id="cd05403">
    <property type="entry name" value="NT_KNTase_like"/>
    <property type="match status" value="1"/>
</dbReference>